<comment type="caution">
    <text evidence="4">The sequence shown here is derived from an EMBL/GenBank/DDBJ whole genome shotgun (WGS) entry which is preliminary data.</text>
</comment>
<sequence>MPQRRNRREVLALAGIEVLAREGGRGLTHRAVDREAGVPEGTTKNYYPTRSALLVAIARYLADQHTAAMQQLCDQVPRGVTAREITTLYSTMLQRMVTSARAQLLALLELHLEAVRNPQVRAQLGRMARANVDAAVQLNGEAGRRMSRRGAALLDAGMLGAAISMLSLPEELAQDIGLDDPELLARSLLSLGTVGHEPPFGVVRGYAG</sequence>
<dbReference type="InterPro" id="IPR001647">
    <property type="entry name" value="HTH_TetR"/>
</dbReference>
<feature type="domain" description="HTH tetR-type" evidence="3">
    <location>
        <begin position="5"/>
        <end position="65"/>
    </location>
</feature>
<dbReference type="InterPro" id="IPR041583">
    <property type="entry name" value="TetR_C_31"/>
</dbReference>
<evidence type="ECO:0000256" key="2">
    <source>
        <dbReference type="PROSITE-ProRule" id="PRU00335"/>
    </source>
</evidence>
<protein>
    <submittedName>
        <fullName evidence="4">TetR family transcriptional regulator</fullName>
    </submittedName>
</protein>
<dbReference type="Gene3D" id="1.10.357.10">
    <property type="entry name" value="Tetracycline Repressor, domain 2"/>
    <property type="match status" value="1"/>
</dbReference>
<proteinExistence type="predicted"/>
<dbReference type="eggNOG" id="COG3226">
    <property type="taxonomic scope" value="Bacteria"/>
</dbReference>
<keyword evidence="5" id="KW-1185">Reference proteome</keyword>
<name>A0A073AZR0_9PSEU</name>
<dbReference type="RefSeq" id="WP_029721882.1">
    <property type="nucleotide sequence ID" value="NZ_JNVU01000017.1"/>
</dbReference>
<dbReference type="GO" id="GO:0003677">
    <property type="term" value="F:DNA binding"/>
    <property type="evidence" value="ECO:0007669"/>
    <property type="project" value="UniProtKB-UniRule"/>
</dbReference>
<dbReference type="Proteomes" id="UP000031419">
    <property type="component" value="Unassembled WGS sequence"/>
</dbReference>
<gene>
    <name evidence="4" type="ORF">GU90_06510</name>
</gene>
<dbReference type="AlphaFoldDB" id="A0A073AZR0"/>
<reference evidence="4 5" key="1">
    <citation type="submission" date="2014-06" db="EMBL/GenBank/DDBJ databases">
        <title>Saccharopolyspora rectivirgula DSM-43113 Genome sequencing.</title>
        <authorList>
            <person name="Barrera C."/>
            <person name="Millon L."/>
            <person name="Rognon B."/>
            <person name="Zaugg C."/>
            <person name="Monod M."/>
        </authorList>
    </citation>
    <scope>NUCLEOTIDE SEQUENCE [LARGE SCALE GENOMIC DNA]</scope>
    <source>
        <strain evidence="4 5">DSM 43113</strain>
    </source>
</reference>
<dbReference type="PROSITE" id="PS50977">
    <property type="entry name" value="HTH_TETR_2"/>
    <property type="match status" value="1"/>
</dbReference>
<accession>A0A073AZR0</accession>
<dbReference type="STRING" id="28042.GU90_06510"/>
<dbReference type="SUPFAM" id="SSF46689">
    <property type="entry name" value="Homeodomain-like"/>
    <property type="match status" value="1"/>
</dbReference>
<feature type="DNA-binding region" description="H-T-H motif" evidence="2">
    <location>
        <begin position="28"/>
        <end position="47"/>
    </location>
</feature>
<dbReference type="OrthoDB" id="7506349at2"/>
<evidence type="ECO:0000313" key="5">
    <source>
        <dbReference type="Proteomes" id="UP000031419"/>
    </source>
</evidence>
<dbReference type="InterPro" id="IPR009057">
    <property type="entry name" value="Homeodomain-like_sf"/>
</dbReference>
<organism evidence="4 5">
    <name type="scientific">Saccharopolyspora rectivirgula</name>
    <dbReference type="NCBI Taxonomy" id="28042"/>
    <lineage>
        <taxon>Bacteria</taxon>
        <taxon>Bacillati</taxon>
        <taxon>Actinomycetota</taxon>
        <taxon>Actinomycetes</taxon>
        <taxon>Pseudonocardiales</taxon>
        <taxon>Pseudonocardiaceae</taxon>
        <taxon>Saccharopolyspora</taxon>
    </lineage>
</organism>
<evidence type="ECO:0000259" key="3">
    <source>
        <dbReference type="PROSITE" id="PS50977"/>
    </source>
</evidence>
<evidence type="ECO:0000313" key="4">
    <source>
        <dbReference type="EMBL" id="KEI44875.1"/>
    </source>
</evidence>
<dbReference type="EMBL" id="JNVU01000017">
    <property type="protein sequence ID" value="KEI44875.1"/>
    <property type="molecule type" value="Genomic_DNA"/>
</dbReference>
<dbReference type="Pfam" id="PF17940">
    <property type="entry name" value="TetR_C_31"/>
    <property type="match status" value="1"/>
</dbReference>
<keyword evidence="1 2" id="KW-0238">DNA-binding</keyword>
<evidence type="ECO:0000256" key="1">
    <source>
        <dbReference type="ARBA" id="ARBA00023125"/>
    </source>
</evidence>